<dbReference type="InterPro" id="IPR051297">
    <property type="entry name" value="PalB/RIM13"/>
</dbReference>
<dbReference type="Proteomes" id="UP000789901">
    <property type="component" value="Unassembled WGS sequence"/>
</dbReference>
<evidence type="ECO:0000256" key="3">
    <source>
        <dbReference type="ARBA" id="ARBA00022801"/>
    </source>
</evidence>
<dbReference type="EMBL" id="CAJVQB010001820">
    <property type="protein sequence ID" value="CAG8551860.1"/>
    <property type="molecule type" value="Genomic_DNA"/>
</dbReference>
<dbReference type="InterPro" id="IPR022683">
    <property type="entry name" value="Calpain_III"/>
</dbReference>
<dbReference type="InterPro" id="IPR001300">
    <property type="entry name" value="Peptidase_C2_calpain_cat"/>
</dbReference>
<dbReference type="SMART" id="SM00230">
    <property type="entry name" value="CysPc"/>
    <property type="match status" value="1"/>
</dbReference>
<dbReference type="SUPFAM" id="SSF116846">
    <property type="entry name" value="MIT domain"/>
    <property type="match status" value="2"/>
</dbReference>
<dbReference type="InterPro" id="IPR038765">
    <property type="entry name" value="Papain-like_cys_pep_sf"/>
</dbReference>
<gene>
    <name evidence="7" type="ORF">GMARGA_LOCUS4596</name>
</gene>
<keyword evidence="4" id="KW-0788">Thiol protease</keyword>
<dbReference type="PANTHER" id="PTHR46143">
    <property type="entry name" value="CALPAIN-7"/>
    <property type="match status" value="1"/>
</dbReference>
<evidence type="ECO:0000256" key="1">
    <source>
        <dbReference type="ARBA" id="ARBA00010193"/>
    </source>
</evidence>
<evidence type="ECO:0000256" key="5">
    <source>
        <dbReference type="PROSITE-ProRule" id="PRU00239"/>
    </source>
</evidence>
<sequence length="846" mass="96821">MSNKRQNSANELRRLYEKASDTYGRAVKEHKKGHREKAKKYYLEVIKIYLEVIEPDQTKRDKISTKCHEYKMCVEQLGGELKNTIDIPNTHTISHGSTLDNLLNQAQSIQNQAQSQYEQKNYAEALDLYTKAAEIFLNAKKETKNGSLQQQLTTKVKHSLERAEELKGLPMPTKKTLLTVRSANYGKNPSSYKLTQKEKDILKHTSNINGRIYLPWDETDLKKEFEDDSPFLYDLDLDPDGTLSLSDKQRENFGGWKRPSEIMSNPKMIAMICSSAIKQDIVIDCSFVASLCVSAAYERKTRKQLITRCIFPQRNDVPIYNPSGKYIVKLIFNGIARKDNVWKRLLGGHKLGQTLITIATGDMTDDKADEVGLVPTHAYAVLDAREINGLQLLQVKNPWSIKRWTGPYSHLDANNWTPDLMSLLNYDRLQAVHNDDGIFWIDFDSVCRNFYLIHMNWNPELFDYHYTLHSSWPLNPSTRKDALNLGYNPQFYLEIKNDTNKDSTTFILLSKHITITGENRDFITLHLYNESDGKRIYYPSKPWKEGIYVNSQHILLRFSAPPGESRYTIVVDKNQEVSEMKSLEFTLKCYCMSQLKLTEIPKHYPIEKQVNGQWTEKTAGGNPYDITYLNNPQYRLSIAPSSCVSPGDKLRIHLMLEGPKEYAMHVKLVWGKGKRITSVLAKDILVQSAGYHLGFCYCEMEDIRPGDYTIVVSTLEPGLIGDYILTIASNFNFSLTPIPLEGAGLYRRDINGEWIKGFNAMDCDDNAGYNKNPCYHIKIKEMTTVKIRLQAPDIKPSPMLSVKIYEKHPIKFLGNEIGNSGPYASYPQGVCTNDVTLQHNNEGRMI</sequence>
<feature type="domain" description="Calpain catalytic" evidence="6">
    <location>
        <begin position="339"/>
        <end position="459"/>
    </location>
</feature>
<reference evidence="7 8" key="1">
    <citation type="submission" date="2021-06" db="EMBL/GenBank/DDBJ databases">
        <authorList>
            <person name="Kallberg Y."/>
            <person name="Tangrot J."/>
            <person name="Rosling A."/>
        </authorList>
    </citation>
    <scope>NUCLEOTIDE SEQUENCE [LARGE SCALE GENOMIC DNA]</scope>
    <source>
        <strain evidence="7 8">120-4 pot B 10/14</strain>
    </source>
</reference>
<keyword evidence="3" id="KW-0378">Hydrolase</keyword>
<keyword evidence="2" id="KW-0645">Protease</keyword>
<organism evidence="7 8">
    <name type="scientific">Gigaspora margarita</name>
    <dbReference type="NCBI Taxonomy" id="4874"/>
    <lineage>
        <taxon>Eukaryota</taxon>
        <taxon>Fungi</taxon>
        <taxon>Fungi incertae sedis</taxon>
        <taxon>Mucoromycota</taxon>
        <taxon>Glomeromycotina</taxon>
        <taxon>Glomeromycetes</taxon>
        <taxon>Diversisporales</taxon>
        <taxon>Gigasporaceae</taxon>
        <taxon>Gigaspora</taxon>
    </lineage>
</organism>
<dbReference type="PRINTS" id="PR00704">
    <property type="entry name" value="CALPAIN"/>
</dbReference>
<feature type="domain" description="Calpain catalytic" evidence="6">
    <location>
        <begin position="219"/>
        <end position="334"/>
    </location>
</feature>
<dbReference type="PANTHER" id="PTHR46143:SF1">
    <property type="entry name" value="CALPAIN-7"/>
    <property type="match status" value="1"/>
</dbReference>
<dbReference type="Gene3D" id="1.20.58.80">
    <property type="entry name" value="Phosphotransferase system, lactose/cellobiose-type IIA subunit"/>
    <property type="match status" value="2"/>
</dbReference>
<dbReference type="SMART" id="SM00745">
    <property type="entry name" value="MIT"/>
    <property type="match status" value="2"/>
</dbReference>
<dbReference type="InterPro" id="IPR022684">
    <property type="entry name" value="Calpain_cysteine_protease"/>
</dbReference>
<accession>A0ABN7UAV1</accession>
<dbReference type="Gene3D" id="2.60.120.380">
    <property type="match status" value="3"/>
</dbReference>
<dbReference type="PROSITE" id="PS50203">
    <property type="entry name" value="CALPAIN_CAT"/>
    <property type="match status" value="2"/>
</dbReference>
<dbReference type="InterPro" id="IPR036213">
    <property type="entry name" value="Calpain_III_sf"/>
</dbReference>
<evidence type="ECO:0000256" key="4">
    <source>
        <dbReference type="ARBA" id="ARBA00022807"/>
    </source>
</evidence>
<comment type="similarity">
    <text evidence="1">Belongs to the peptidase C2 family. PalB/RIM13 subfamily.</text>
</comment>
<dbReference type="InterPro" id="IPR036181">
    <property type="entry name" value="MIT_dom_sf"/>
</dbReference>
<evidence type="ECO:0000259" key="6">
    <source>
        <dbReference type="PROSITE" id="PS50203"/>
    </source>
</evidence>
<dbReference type="SUPFAM" id="SSF49758">
    <property type="entry name" value="Calpain large subunit, middle domain (domain III)"/>
    <property type="match status" value="3"/>
</dbReference>
<comment type="caution">
    <text evidence="5">Lacks conserved residue(s) required for the propagation of feature annotation.</text>
</comment>
<dbReference type="SMART" id="SM00720">
    <property type="entry name" value="calpain_III"/>
    <property type="match status" value="1"/>
</dbReference>
<dbReference type="Pfam" id="PF00648">
    <property type="entry name" value="Peptidase_C2"/>
    <property type="match status" value="1"/>
</dbReference>
<keyword evidence="8" id="KW-1185">Reference proteome</keyword>
<evidence type="ECO:0000313" key="7">
    <source>
        <dbReference type="EMBL" id="CAG8551860.1"/>
    </source>
</evidence>
<protein>
    <submittedName>
        <fullName evidence="7">40344_t:CDS:1</fullName>
    </submittedName>
</protein>
<dbReference type="SUPFAM" id="SSF54001">
    <property type="entry name" value="Cysteine proteinases"/>
    <property type="match status" value="1"/>
</dbReference>
<proteinExistence type="inferred from homology"/>
<dbReference type="Pfam" id="PF04212">
    <property type="entry name" value="MIT"/>
    <property type="match status" value="1"/>
</dbReference>
<evidence type="ECO:0000313" key="8">
    <source>
        <dbReference type="Proteomes" id="UP000789901"/>
    </source>
</evidence>
<comment type="caution">
    <text evidence="7">The sequence shown here is derived from an EMBL/GenBank/DDBJ whole genome shotgun (WGS) entry which is preliminary data.</text>
</comment>
<dbReference type="Gene3D" id="3.90.70.10">
    <property type="entry name" value="Cysteine proteinases"/>
    <property type="match status" value="1"/>
</dbReference>
<dbReference type="InterPro" id="IPR007330">
    <property type="entry name" value="MIT_dom"/>
</dbReference>
<evidence type="ECO:0000256" key="2">
    <source>
        <dbReference type="ARBA" id="ARBA00022670"/>
    </source>
</evidence>
<name>A0ABN7UAV1_GIGMA</name>